<comment type="caution">
    <text evidence="2">The sequence shown here is derived from an EMBL/GenBank/DDBJ whole genome shotgun (WGS) entry which is preliminary data.</text>
</comment>
<sequence>MIKKTLILFFLICTSFQFKLADQSNSNTKHDKSFSSKTRVLKKRDNCDSSAKAMVAQNSINTFLSVIQLNNPLEVFSLFSNIAGLTGSIFGLNSDSTCEIHRKVDKILTEVIRISGDVKKIQQGIDGFIIRKSYHDLSGKMETFLNLLKEHAVTPYKNETKNDLKKNCLDTNSGINKIYSDFKILMKSENVIDYLKNVARYESKKIDHWIRQTTVFAFDLALIVKGCEEALNQLTNINLKEFFDTTVNNVLFFKDFIVEHFAKNSEPSGIRESIKIIANKGKNAKETANLLKDHYSFFDWTVIFYSDKVHKKEHTSFTWNAIENDEKVTPYSGSFHFISELKDRNALIAWSPMIEPSNMSNYRWIYSVLLKSAGFKSNKISMQLRNTEAYFWAERIKDNLKGNEGNFLNFVLAIGSSVTSSNVDSYCPEYPCLDLGKNRFQRGDLRYNMHCFFQMRRPKMNPRKILEYKTYSIIFRNNIKI</sequence>
<dbReference type="AlphaFoldDB" id="A0A813M6W5"/>
<keyword evidence="3" id="KW-1185">Reference proteome</keyword>
<accession>A0A813M6W5</accession>
<evidence type="ECO:0000313" key="3">
    <source>
        <dbReference type="Proteomes" id="UP000663879"/>
    </source>
</evidence>
<protein>
    <submittedName>
        <fullName evidence="2">Uncharacterized protein</fullName>
    </submittedName>
</protein>
<evidence type="ECO:0000313" key="2">
    <source>
        <dbReference type="EMBL" id="CAF0712306.1"/>
    </source>
</evidence>
<keyword evidence="1" id="KW-0732">Signal</keyword>
<organism evidence="2 3">
    <name type="scientific">Brachionus calyciflorus</name>
    <dbReference type="NCBI Taxonomy" id="104777"/>
    <lineage>
        <taxon>Eukaryota</taxon>
        <taxon>Metazoa</taxon>
        <taxon>Spiralia</taxon>
        <taxon>Gnathifera</taxon>
        <taxon>Rotifera</taxon>
        <taxon>Eurotatoria</taxon>
        <taxon>Monogononta</taxon>
        <taxon>Pseudotrocha</taxon>
        <taxon>Ploima</taxon>
        <taxon>Brachionidae</taxon>
        <taxon>Brachionus</taxon>
    </lineage>
</organism>
<feature type="chain" id="PRO_5033059312" evidence="1">
    <location>
        <begin position="22"/>
        <end position="481"/>
    </location>
</feature>
<reference evidence="2" key="1">
    <citation type="submission" date="2021-02" db="EMBL/GenBank/DDBJ databases">
        <authorList>
            <person name="Nowell W R."/>
        </authorList>
    </citation>
    <scope>NUCLEOTIDE SEQUENCE</scope>
    <source>
        <strain evidence="2">Ploen Becks lab</strain>
    </source>
</reference>
<gene>
    <name evidence="2" type="ORF">OXX778_LOCUS1201</name>
</gene>
<dbReference type="EMBL" id="CAJNOC010000072">
    <property type="protein sequence ID" value="CAF0712306.1"/>
    <property type="molecule type" value="Genomic_DNA"/>
</dbReference>
<evidence type="ECO:0000256" key="1">
    <source>
        <dbReference type="SAM" id="SignalP"/>
    </source>
</evidence>
<proteinExistence type="predicted"/>
<feature type="signal peptide" evidence="1">
    <location>
        <begin position="1"/>
        <end position="21"/>
    </location>
</feature>
<dbReference type="Proteomes" id="UP000663879">
    <property type="component" value="Unassembled WGS sequence"/>
</dbReference>
<name>A0A813M6W5_9BILA</name>